<keyword evidence="2" id="KW-1185">Reference proteome</keyword>
<protein>
    <submittedName>
        <fullName evidence="1">Uncharacterized protein</fullName>
    </submittedName>
</protein>
<feature type="non-terminal residue" evidence="1">
    <location>
        <position position="125"/>
    </location>
</feature>
<dbReference type="Proteomes" id="UP001593833">
    <property type="component" value="Unassembled WGS sequence"/>
</dbReference>
<reference evidence="1 2" key="1">
    <citation type="submission" date="2024-09" db="EMBL/GenBank/DDBJ databases">
        <authorList>
            <person name="D'Angelo T."/>
        </authorList>
    </citation>
    <scope>NUCLEOTIDE SEQUENCE [LARGE SCALE GENOMIC DNA]</scope>
    <source>
        <strain evidence="1">SAG AM-320-E07</strain>
    </source>
</reference>
<evidence type="ECO:0000313" key="1">
    <source>
        <dbReference type="EMBL" id="MFC1573380.1"/>
    </source>
</evidence>
<gene>
    <name evidence="1" type="ORF">ACFL6M_07260</name>
</gene>
<name>A0ABV6YM14_UNCEI</name>
<organism evidence="1 2">
    <name type="scientific">Eiseniibacteriota bacterium</name>
    <dbReference type="NCBI Taxonomy" id="2212470"/>
    <lineage>
        <taxon>Bacteria</taxon>
        <taxon>Candidatus Eiseniibacteriota</taxon>
    </lineage>
</organism>
<comment type="caution">
    <text evidence="1">The sequence shown here is derived from an EMBL/GenBank/DDBJ whole genome shotgun (WGS) entry which is preliminary data.</text>
</comment>
<dbReference type="EMBL" id="JBHPKH010000142">
    <property type="protein sequence ID" value="MFC1573380.1"/>
    <property type="molecule type" value="Genomic_DNA"/>
</dbReference>
<sequence>MHSPRIQRILRFFHLIPPHYIITLLATHLLLIPPATAGILNISQSPRNSRHPDMVIGPDSTLHIVWEEELATTKQIIYRSMKNAEWTDPRALSDPAYTAGLPSIAIDCTSGIMFIAWHEKRDDVY</sequence>
<proteinExistence type="predicted"/>
<evidence type="ECO:0000313" key="2">
    <source>
        <dbReference type="Proteomes" id="UP001593833"/>
    </source>
</evidence>
<accession>A0ABV6YM14</accession>